<dbReference type="Pfam" id="PF06835">
    <property type="entry name" value="LptC"/>
    <property type="match status" value="1"/>
</dbReference>
<keyword evidence="2" id="KW-1185">Reference proteome</keyword>
<sequence>MKSLFHIFKFTITALAVICFLASCEDNLKEIQKMEIASNEPVGEVENMLLKHTDSGLLKLSIKGKKMLDFSNDEFPFTKFPDGIEVKVYQYANNKTNLTTITADDGTLYDETNLIDLRDNVKIVTSDGNIFMGDQLYWDQKAKWIFTNQEFETSIVNSEDNQNIGKTTGTVLDANENLKKLIARDPDDTFVPKQNK</sequence>
<proteinExistence type="predicted"/>
<dbReference type="Proteomes" id="UP000248584">
    <property type="component" value="Unassembled WGS sequence"/>
</dbReference>
<dbReference type="EMBL" id="QKZR01000002">
    <property type="protein sequence ID" value="PZX41082.1"/>
    <property type="molecule type" value="Genomic_DNA"/>
</dbReference>
<evidence type="ECO:0000313" key="1">
    <source>
        <dbReference type="EMBL" id="PZX41082.1"/>
    </source>
</evidence>
<evidence type="ECO:0000313" key="2">
    <source>
        <dbReference type="Proteomes" id="UP000248584"/>
    </source>
</evidence>
<dbReference type="RefSeq" id="WP_041567065.1">
    <property type="nucleotide sequence ID" value="NZ_QKZR01000002.1"/>
</dbReference>
<accession>A0ABX5PYU8</accession>
<dbReference type="InterPro" id="IPR010664">
    <property type="entry name" value="LipoPS_assembly_LptC-rel"/>
</dbReference>
<reference evidence="1 2" key="1">
    <citation type="submission" date="2018-06" db="EMBL/GenBank/DDBJ databases">
        <title>Genomic Encyclopedia of Archaeal and Bacterial Type Strains, Phase II (KMG-II): from individual species to whole genera.</title>
        <authorList>
            <person name="Goeker M."/>
        </authorList>
    </citation>
    <scope>NUCLEOTIDE SEQUENCE [LARGE SCALE GENOMIC DNA]</scope>
    <source>
        <strain evidence="1 2">DSM 17205</strain>
    </source>
</reference>
<dbReference type="InterPro" id="IPR026265">
    <property type="entry name" value="LptC"/>
</dbReference>
<organism evidence="1 2">
    <name type="scientific">Nonlabens dokdonensis</name>
    <dbReference type="NCBI Taxonomy" id="328515"/>
    <lineage>
        <taxon>Bacteria</taxon>
        <taxon>Pseudomonadati</taxon>
        <taxon>Bacteroidota</taxon>
        <taxon>Flavobacteriia</taxon>
        <taxon>Flavobacteriales</taxon>
        <taxon>Flavobacteriaceae</taxon>
        <taxon>Nonlabens</taxon>
    </lineage>
</organism>
<protein>
    <submittedName>
        <fullName evidence="1">LPS export ABC transporter protein LptC</fullName>
    </submittedName>
</protein>
<comment type="caution">
    <text evidence="1">The sequence shown here is derived from an EMBL/GenBank/DDBJ whole genome shotgun (WGS) entry which is preliminary data.</text>
</comment>
<dbReference type="NCBIfam" id="TIGR04409">
    <property type="entry name" value="LptC_YrbK"/>
    <property type="match status" value="1"/>
</dbReference>
<name>A0ABX5PYU8_9FLAO</name>
<dbReference type="Gene3D" id="2.60.450.10">
    <property type="entry name" value="Lipopolysaccharide (LPS) transport protein A like domain"/>
    <property type="match status" value="1"/>
</dbReference>
<dbReference type="PROSITE" id="PS51257">
    <property type="entry name" value="PROKAR_LIPOPROTEIN"/>
    <property type="match status" value="1"/>
</dbReference>
<gene>
    <name evidence="1" type="ORF">LX97_01863</name>
</gene>